<feature type="compositionally biased region" description="Polar residues" evidence="1">
    <location>
        <begin position="285"/>
        <end position="309"/>
    </location>
</feature>
<feature type="region of interest" description="Disordered" evidence="1">
    <location>
        <begin position="1494"/>
        <end position="1515"/>
    </location>
</feature>
<feature type="compositionally biased region" description="Polar residues" evidence="1">
    <location>
        <begin position="619"/>
        <end position="628"/>
    </location>
</feature>
<evidence type="ECO:0000313" key="3">
    <source>
        <dbReference type="EMBL" id="CAF1095761.1"/>
    </source>
</evidence>
<feature type="region of interest" description="Disordered" evidence="1">
    <location>
        <begin position="619"/>
        <end position="665"/>
    </location>
</feature>
<name>A0A813RFH0_ADIRI</name>
<feature type="region of interest" description="Disordered" evidence="1">
    <location>
        <begin position="285"/>
        <end position="324"/>
    </location>
</feature>
<feature type="compositionally biased region" description="Low complexity" evidence="1">
    <location>
        <begin position="1494"/>
        <end position="1513"/>
    </location>
</feature>
<comment type="caution">
    <text evidence="2">The sequence shown here is derived from an EMBL/GenBank/DDBJ whole genome shotgun (WGS) entry which is preliminary data.</text>
</comment>
<sequence>MLLNKQETIYESNDYFPFNHTYADALLRTFASLEPPSPSTLSITSSEHNRVGSSISLLQDELYDDSILEIASSSSFSSSLFTDDEDEHFLLETYVPLISNNNESLEKFHRLLARLDRFYNTKEMSTKTLFPSTTHINDRYFFHTKRSTKHKSNQTSPSLTKRYKFSSTTQADPIYSSSTKQIEQRSHSFDSNRYYFSSDSTMKYSPLTFTYLPTESYFEPRSMQLVEEATTILTSDTPYLFSNTTESDRYPSTTSTFIKTDDKWPYRRQPSQKMTNNMRTFARHTTSLSSERQQSIPRTDTVTSTNGSLSILRRSPTGKSTSVHFQPVSTVRSYLTEARERLSGKHRVPLPESFDKSVDRLVSSVNKKYRSQQPSNVHSSSTTSSFSYISQYYAKEEEILNECSLETDHEQQRLYSNSNTNRAHTQIMKNLNKSLLDRTYQDDKSRFKHVEHDSRRRLRSYESQILRRELNYNLIRSFSTSYLDDLRCEDIRYRQTGRRSSAYTYEDIQDIYSPSVLEAFKTKTSVDREKHSRRQKSIPPEQLSPVSSSGYSPVMIGSCNDNMDTQIGSFEIDQKSYISISRTPGNVRLDVDVFYEIMQQSFRGVDAFIAGHVSRASQYTKQKSAKSQSKIPDNDSDIDIKSNSSFWSDEDEGLQTEDNHQRKTIPHQRKLSRYLSTVNRSLLDRPSDLIADFYLSQLNRNMQDSVRHVEIIARDKAYKNEIIDGVRAQLNRSLSAEHLFHVRKEHLRYKQPFHAPTSFTTEDVADIYKPSILENYKRKIAIELERRRRERPAQQVSGISSTSTHISNTHLNSNVVRASHPPIIEYRQGNPARPDIPIVQTKEIVMGRARRTLTNDGDEIITHHVSTTLPPTIYSDCRKPPPSPSRKRKIRIIATIHDHREEPLVTDVDSQELIDKKRSCIRQHERNDEELNDAVSTSKQVINSHLLTTVPQRPPAKIYTNNQPTKPIEVCQANVIEPDDHHLSMVSINQTVAVQQTQSLRIPVHDYRHATMLTSPQHPLSLADQSCDEQLTQFNVQQPEYGHGTLLRTQNEQIAKIQQDIPIFEVLRDSHPSIPVANNVNEIQSNNEHSLYTPHVNEQPTVLHSSQVQQLEQTDENIIDEQSIEFADESIKIDEQLPEIEKTTVQMEYSYVTSIIQLPINHSILSASLVGDLLPSAEIQHATEVTDDNYYLKPCEIVQENVRMPIITDITDWRAEQVEIIPDESLLFTSQHARYTNSEPIEYAQVQINHAEQNIAILDHEEQVKTLTDHSTLVEHQQQVTLQINDTPILEKLTQAKTIVTLNYANHNQRKRVTSQDDEDAPSTSSFNEIEAYLNDFEETLNHEQHLPLIDQISLSHDTSMIARQHERPTRSLPLDWFQPTGHPRDEQLVEQTTMLNDLDTLPHEGTLHRQQIEVKCANINILTDTDAYYGEEKSSNSTLVDAQNNTHIPDNLSHHSLTQEIFDKDNDSITCVLNNTVINPQPAENILPSSSVTTTTLLSQSSPPPTSSSTAAAPPPGVPIVYFLDALAVESNQANNPMKNFLLTIGFGQNDTNATTNTVSVDDQLSRPTWVNRSTPDKIPMLSTIIHQDGQPIQQALRETKLHYAVESQIEDDDIAFIIPPHRLEFGHDLNENVQKPLCPLFELPHLHLPIINEIYVYRMSFHHDFPLFHPPDILPHVLVAKTHDDHMLLPIDCRKTQPAILSCAKILDLLDLEQDVEIFTKKLNVPSYIEHCHIQPLHPFPETCYAEITQPEILGKHETKFLLNIKQDEVKLDKELCLRSSLHAFCFHDYPTNPHASASL</sequence>
<gene>
    <name evidence="3" type="ORF">EDS130_LOCUS19726</name>
    <name evidence="2" type="ORF">XAT740_LOCUS2105</name>
</gene>
<dbReference type="Proteomes" id="UP000663852">
    <property type="component" value="Unassembled WGS sequence"/>
</dbReference>
<evidence type="ECO:0000256" key="1">
    <source>
        <dbReference type="SAM" id="MobiDB-lite"/>
    </source>
</evidence>
<dbReference type="OrthoDB" id="10045746at2759"/>
<evidence type="ECO:0000313" key="4">
    <source>
        <dbReference type="Proteomes" id="UP000663828"/>
    </source>
</evidence>
<keyword evidence="4" id="KW-1185">Reference proteome</keyword>
<protein>
    <submittedName>
        <fullName evidence="2">Uncharacterized protein</fullName>
    </submittedName>
</protein>
<reference evidence="2" key="1">
    <citation type="submission" date="2021-02" db="EMBL/GenBank/DDBJ databases">
        <authorList>
            <person name="Nowell W R."/>
        </authorList>
    </citation>
    <scope>NUCLEOTIDE SEQUENCE</scope>
</reference>
<dbReference type="EMBL" id="CAJNOJ010000095">
    <property type="protein sequence ID" value="CAF1095761.1"/>
    <property type="molecule type" value="Genomic_DNA"/>
</dbReference>
<accession>A0A813RFH0</accession>
<dbReference type="EMBL" id="CAJNOR010000070">
    <property type="protein sequence ID" value="CAF0783606.1"/>
    <property type="molecule type" value="Genomic_DNA"/>
</dbReference>
<proteinExistence type="predicted"/>
<evidence type="ECO:0000313" key="2">
    <source>
        <dbReference type="EMBL" id="CAF0783606.1"/>
    </source>
</evidence>
<dbReference type="Proteomes" id="UP000663828">
    <property type="component" value="Unassembled WGS sequence"/>
</dbReference>
<feature type="region of interest" description="Disordered" evidence="1">
    <location>
        <begin position="523"/>
        <end position="550"/>
    </location>
</feature>
<organism evidence="2 4">
    <name type="scientific">Adineta ricciae</name>
    <name type="common">Rotifer</name>
    <dbReference type="NCBI Taxonomy" id="249248"/>
    <lineage>
        <taxon>Eukaryota</taxon>
        <taxon>Metazoa</taxon>
        <taxon>Spiralia</taxon>
        <taxon>Gnathifera</taxon>
        <taxon>Rotifera</taxon>
        <taxon>Eurotatoria</taxon>
        <taxon>Bdelloidea</taxon>
        <taxon>Adinetida</taxon>
        <taxon>Adinetidae</taxon>
        <taxon>Adineta</taxon>
    </lineage>
</organism>